<dbReference type="PANTHER" id="PTHR10906">
    <property type="entry name" value="SECY/SEC61-ALPHA FAMILY MEMBER"/>
    <property type="match status" value="1"/>
</dbReference>
<dbReference type="GO" id="GO:0005886">
    <property type="term" value="C:plasma membrane"/>
    <property type="evidence" value="ECO:0007669"/>
    <property type="project" value="UniProtKB-SubCell"/>
</dbReference>
<dbReference type="Pfam" id="PF00344">
    <property type="entry name" value="SecY"/>
    <property type="match status" value="1"/>
</dbReference>
<dbReference type="EMBL" id="DRQG01000019">
    <property type="protein sequence ID" value="HGY54417.1"/>
    <property type="molecule type" value="Genomic_DNA"/>
</dbReference>
<dbReference type="PIRSF" id="PIRSF004557">
    <property type="entry name" value="SecY"/>
    <property type="match status" value="1"/>
</dbReference>
<dbReference type="GO" id="GO:0006605">
    <property type="term" value="P:protein targeting"/>
    <property type="evidence" value="ECO:0007669"/>
    <property type="project" value="UniProtKB-UniRule"/>
</dbReference>
<dbReference type="NCBIfam" id="TIGR00967">
    <property type="entry name" value="3a0501s007"/>
    <property type="match status" value="1"/>
</dbReference>
<dbReference type="GO" id="GO:0043952">
    <property type="term" value="P:protein transport by the Sec complex"/>
    <property type="evidence" value="ECO:0007669"/>
    <property type="project" value="UniProtKB-UniRule"/>
</dbReference>
<evidence type="ECO:0000256" key="5">
    <source>
        <dbReference type="ARBA" id="ARBA00022927"/>
    </source>
</evidence>
<evidence type="ECO:0000256" key="1">
    <source>
        <dbReference type="ARBA" id="ARBA00004141"/>
    </source>
</evidence>
<keyword evidence="10" id="KW-1003">Cell membrane</keyword>
<comment type="caution">
    <text evidence="12">The sequence shown here is derived from an EMBL/GenBank/DDBJ whole genome shotgun (WGS) entry which is preliminary data.</text>
</comment>
<feature type="transmembrane region" description="Helical" evidence="10">
    <location>
        <begin position="152"/>
        <end position="172"/>
    </location>
</feature>
<feature type="transmembrane region" description="Helical" evidence="10">
    <location>
        <begin position="312"/>
        <end position="332"/>
    </location>
</feature>
<organism evidence="12">
    <name type="scientific">Caldithrix abyssi</name>
    <dbReference type="NCBI Taxonomy" id="187145"/>
    <lineage>
        <taxon>Bacteria</taxon>
        <taxon>Pseudomonadati</taxon>
        <taxon>Calditrichota</taxon>
        <taxon>Calditrichia</taxon>
        <taxon>Calditrichales</taxon>
        <taxon>Calditrichaceae</taxon>
        <taxon>Caldithrix</taxon>
    </lineage>
</organism>
<sequence length="441" mass="49120">MIAETFRNIFKITELRKRILFTLMILGLIRVGVHVITPGIDAAALAEGFKNLQGTLFGLYDLFAGGAFSKAAVFGLGIMPYISASIIIQLLGAVIPYFQKLQKEGEEGRKKIMQYTRYGTLAISAMQAFGVSIFLQSIQLPDGRLAVPNPGIMFNILTMISMATGTMLMMWLGEQIDDRGIGNGISLIIFIGIIARLPQALMDEYQQFSIGERGLLAEIILMALAFAIIYFVVLLTQGTRKIPVQYAKRVVGRKVYGGVNTHFPMRVNTAGVMPIIFAQAIMFVPTTIFTFLPESDFSLTLQRWFSMDHWFYWLFYGAMIVFFTYFYTAIALNPVEVADNLKKQGGFIPGVRPGKKTAEYLDNILTRITLPASFFLAFVAIIPAILAKFNIPYSLASFYGGTGLLIIVGVALDFLQQVESHLFMRHYDGFMKSGKVRGRRG</sequence>
<feature type="transmembrane region" description="Helical" evidence="10">
    <location>
        <begin position="78"/>
        <end position="98"/>
    </location>
</feature>
<feature type="transmembrane region" description="Helical" evidence="10">
    <location>
        <begin position="364"/>
        <end position="387"/>
    </location>
</feature>
<dbReference type="PRINTS" id="PR00303">
    <property type="entry name" value="SECYTRNLCASE"/>
</dbReference>
<dbReference type="AlphaFoldDB" id="A0A7V4TZB3"/>
<keyword evidence="7 10" id="KW-0811">Translocation</keyword>
<feature type="transmembrane region" description="Helical" evidence="10">
    <location>
        <begin position="184"/>
        <end position="202"/>
    </location>
</feature>
<feature type="transmembrane region" description="Helical" evidence="10">
    <location>
        <begin position="118"/>
        <end position="140"/>
    </location>
</feature>
<comment type="similarity">
    <text evidence="2 10 11">Belongs to the SecY/SEC61-alpha family.</text>
</comment>
<dbReference type="SUPFAM" id="SSF103491">
    <property type="entry name" value="Preprotein translocase SecY subunit"/>
    <property type="match status" value="1"/>
</dbReference>
<evidence type="ECO:0000256" key="11">
    <source>
        <dbReference type="RuleBase" id="RU004349"/>
    </source>
</evidence>
<keyword evidence="8 10" id="KW-0472">Membrane</keyword>
<evidence type="ECO:0000256" key="3">
    <source>
        <dbReference type="ARBA" id="ARBA00022448"/>
    </source>
</evidence>
<evidence type="ECO:0000256" key="7">
    <source>
        <dbReference type="ARBA" id="ARBA00023010"/>
    </source>
</evidence>
<dbReference type="Proteomes" id="UP000885779">
    <property type="component" value="Unassembled WGS sequence"/>
</dbReference>
<evidence type="ECO:0000256" key="6">
    <source>
        <dbReference type="ARBA" id="ARBA00022989"/>
    </source>
</evidence>
<evidence type="ECO:0000256" key="10">
    <source>
        <dbReference type="HAMAP-Rule" id="MF_01465"/>
    </source>
</evidence>
<reference evidence="12" key="1">
    <citation type="journal article" date="2020" name="mSystems">
        <title>Genome- and Community-Level Interaction Insights into Carbon Utilization and Element Cycling Functions of Hydrothermarchaeota in Hydrothermal Sediment.</title>
        <authorList>
            <person name="Zhou Z."/>
            <person name="Liu Y."/>
            <person name="Xu W."/>
            <person name="Pan J."/>
            <person name="Luo Z.H."/>
            <person name="Li M."/>
        </authorList>
    </citation>
    <scope>NUCLEOTIDE SEQUENCE [LARGE SCALE GENOMIC DNA]</scope>
    <source>
        <strain evidence="12">HyVt-577</strain>
    </source>
</reference>
<dbReference type="Gene3D" id="1.10.3370.10">
    <property type="entry name" value="SecY subunit domain"/>
    <property type="match status" value="1"/>
</dbReference>
<evidence type="ECO:0000313" key="12">
    <source>
        <dbReference type="EMBL" id="HGY54417.1"/>
    </source>
</evidence>
<evidence type="ECO:0000256" key="9">
    <source>
        <dbReference type="ARBA" id="ARBA00039733"/>
    </source>
</evidence>
<dbReference type="FunFam" id="1.10.3370.10:FF:000001">
    <property type="entry name" value="Preprotein translocase subunit SecY"/>
    <property type="match status" value="1"/>
</dbReference>
<comment type="function">
    <text evidence="10">The central subunit of the protein translocation channel SecYEG. Consists of two halves formed by TMs 1-5 and 6-10. These two domains form a lateral gate at the front which open onto the bilayer between TMs 2 and 7, and are clamped together by SecE at the back. The channel is closed by both a pore ring composed of hydrophobic SecY resides and a short helix (helix 2A) on the extracellular side of the membrane which forms a plug. The plug probably moves laterally to allow the channel to open. The ring and the pore may move independently.</text>
</comment>
<name>A0A7V4TZB3_CALAY</name>
<comment type="subunit">
    <text evidence="10">Component of the Sec protein translocase complex. Heterotrimer consisting of SecY, SecE and SecG subunits. The heterotrimers can form oligomers, although 1 heterotrimer is thought to be able to translocate proteins. Interacts with the ribosome. Interacts with SecDF, and other proteins may be involved. Interacts with SecA.</text>
</comment>
<keyword evidence="3 10" id="KW-0813">Transport</keyword>
<feature type="transmembrane region" description="Helical" evidence="10">
    <location>
        <begin position="214"/>
        <end position="235"/>
    </location>
</feature>
<dbReference type="GO" id="GO:0065002">
    <property type="term" value="P:intracellular protein transmembrane transport"/>
    <property type="evidence" value="ECO:0007669"/>
    <property type="project" value="UniProtKB-UniRule"/>
</dbReference>
<dbReference type="InterPro" id="IPR023201">
    <property type="entry name" value="SecY_dom_sf"/>
</dbReference>
<dbReference type="HAMAP" id="MF_01465">
    <property type="entry name" value="SecY"/>
    <property type="match status" value="1"/>
</dbReference>
<dbReference type="PROSITE" id="PS00756">
    <property type="entry name" value="SECY_2"/>
    <property type="match status" value="1"/>
</dbReference>
<protein>
    <recommendedName>
        <fullName evidence="9 10">Protein translocase subunit SecY</fullName>
    </recommendedName>
</protein>
<keyword evidence="4 10" id="KW-0812">Transmembrane</keyword>
<feature type="transmembrane region" description="Helical" evidence="10">
    <location>
        <begin position="20"/>
        <end position="40"/>
    </location>
</feature>
<dbReference type="InterPro" id="IPR030659">
    <property type="entry name" value="SecY_CS"/>
</dbReference>
<accession>A0A7V4TZB3</accession>
<dbReference type="InterPro" id="IPR026593">
    <property type="entry name" value="SecY"/>
</dbReference>
<feature type="transmembrane region" description="Helical" evidence="10">
    <location>
        <begin position="272"/>
        <end position="292"/>
    </location>
</feature>
<dbReference type="InterPro" id="IPR002208">
    <property type="entry name" value="SecY/SEC61-alpha"/>
</dbReference>
<keyword evidence="5 10" id="KW-0653">Protein transport</keyword>
<evidence type="ECO:0000256" key="2">
    <source>
        <dbReference type="ARBA" id="ARBA00005751"/>
    </source>
</evidence>
<feature type="transmembrane region" description="Helical" evidence="10">
    <location>
        <begin position="393"/>
        <end position="415"/>
    </location>
</feature>
<keyword evidence="6 10" id="KW-1133">Transmembrane helix</keyword>
<comment type="subcellular location">
    <subcellularLocation>
        <location evidence="10">Cell membrane</location>
        <topology evidence="10">Multi-pass membrane protein</topology>
    </subcellularLocation>
    <subcellularLocation>
        <location evidence="1">Membrane</location>
        <topology evidence="1">Multi-pass membrane protein</topology>
    </subcellularLocation>
</comment>
<proteinExistence type="inferred from homology"/>
<evidence type="ECO:0000256" key="4">
    <source>
        <dbReference type="ARBA" id="ARBA00022692"/>
    </source>
</evidence>
<evidence type="ECO:0000256" key="8">
    <source>
        <dbReference type="ARBA" id="ARBA00023136"/>
    </source>
</evidence>
<gene>
    <name evidence="10 12" type="primary">secY</name>
    <name evidence="12" type="ORF">ENK44_01820</name>
</gene>